<keyword evidence="1" id="KW-0805">Transcription regulation</keyword>
<dbReference type="Proteomes" id="UP001202827">
    <property type="component" value="Unassembled WGS sequence"/>
</dbReference>
<evidence type="ECO:0000256" key="1">
    <source>
        <dbReference type="ARBA" id="ARBA00023015"/>
    </source>
</evidence>
<dbReference type="EMBL" id="JALPRY010000018">
    <property type="protein sequence ID" value="MCK8781529.1"/>
    <property type="molecule type" value="Genomic_DNA"/>
</dbReference>
<dbReference type="SUPFAM" id="SSF46785">
    <property type="entry name" value="Winged helix' DNA-binding domain"/>
    <property type="match status" value="1"/>
</dbReference>
<evidence type="ECO:0000256" key="3">
    <source>
        <dbReference type="ARBA" id="ARBA00023163"/>
    </source>
</evidence>
<dbReference type="RefSeq" id="WP_248684007.1">
    <property type="nucleotide sequence ID" value="NZ_JALPRY010000018.1"/>
</dbReference>
<reference evidence="5 6" key="1">
    <citation type="submission" date="2022-04" db="EMBL/GenBank/DDBJ databases">
        <title>Rhizobium coralii sp. nov., isolated from coral Turbinaria peltata.</title>
        <authorList>
            <person name="Sun H."/>
        </authorList>
    </citation>
    <scope>NUCLEOTIDE SEQUENCE [LARGE SCALE GENOMIC DNA]</scope>
    <source>
        <strain evidence="5 6">NTR19</strain>
    </source>
</reference>
<accession>A0ABT0IUH3</accession>
<dbReference type="PANTHER" id="PTHR33164">
    <property type="entry name" value="TRANSCRIPTIONAL REGULATOR, MARR FAMILY"/>
    <property type="match status" value="1"/>
</dbReference>
<dbReference type="InterPro" id="IPR039422">
    <property type="entry name" value="MarR/SlyA-like"/>
</dbReference>
<dbReference type="InterPro" id="IPR036390">
    <property type="entry name" value="WH_DNA-bd_sf"/>
</dbReference>
<sequence length="161" mass="17845">MADRIDNDEDGVWLHCSNSAIRRAGRQLGQLYDDAMGDSGLKGTQFSLLSQIRLLGAPSLKTLANAMVMDLSALGHTLKPLLRDGLVELVPDEQDRRVKRVRLTPLGRAKQKEVAARWKKAQRRFDEVFGEDRSVELRRTLALISSPEFAKAFATTGGDPS</sequence>
<dbReference type="PROSITE" id="PS01117">
    <property type="entry name" value="HTH_MARR_1"/>
    <property type="match status" value="1"/>
</dbReference>
<protein>
    <submittedName>
        <fullName evidence="5">MarR family winged helix-turn-helix transcriptional regulator</fullName>
    </submittedName>
</protein>
<keyword evidence="6" id="KW-1185">Reference proteome</keyword>
<dbReference type="PROSITE" id="PS50995">
    <property type="entry name" value="HTH_MARR_2"/>
    <property type="match status" value="1"/>
</dbReference>
<evidence type="ECO:0000256" key="2">
    <source>
        <dbReference type="ARBA" id="ARBA00023125"/>
    </source>
</evidence>
<keyword evidence="3" id="KW-0804">Transcription</keyword>
<gene>
    <name evidence="5" type="ORF">M0654_16235</name>
</gene>
<dbReference type="Pfam" id="PF01047">
    <property type="entry name" value="MarR"/>
    <property type="match status" value="1"/>
</dbReference>
<feature type="domain" description="HTH marR-type" evidence="4">
    <location>
        <begin position="14"/>
        <end position="146"/>
    </location>
</feature>
<evidence type="ECO:0000313" key="6">
    <source>
        <dbReference type="Proteomes" id="UP001202827"/>
    </source>
</evidence>
<comment type="caution">
    <text evidence="5">The sequence shown here is derived from an EMBL/GenBank/DDBJ whole genome shotgun (WGS) entry which is preliminary data.</text>
</comment>
<dbReference type="SMART" id="SM00347">
    <property type="entry name" value="HTH_MARR"/>
    <property type="match status" value="1"/>
</dbReference>
<evidence type="ECO:0000259" key="4">
    <source>
        <dbReference type="PROSITE" id="PS50995"/>
    </source>
</evidence>
<dbReference type="InterPro" id="IPR036388">
    <property type="entry name" value="WH-like_DNA-bd_sf"/>
</dbReference>
<dbReference type="PANTHER" id="PTHR33164:SF105">
    <property type="entry name" value="TRANSCRIPTIONAL REPRESSOR PROTEIN-RELATED"/>
    <property type="match status" value="1"/>
</dbReference>
<evidence type="ECO:0000313" key="5">
    <source>
        <dbReference type="EMBL" id="MCK8781529.1"/>
    </source>
</evidence>
<proteinExistence type="predicted"/>
<keyword evidence="2" id="KW-0238">DNA-binding</keyword>
<organism evidence="5 6">
    <name type="scientific">Neorhizobium turbinariae</name>
    <dbReference type="NCBI Taxonomy" id="2937795"/>
    <lineage>
        <taxon>Bacteria</taxon>
        <taxon>Pseudomonadati</taxon>
        <taxon>Pseudomonadota</taxon>
        <taxon>Alphaproteobacteria</taxon>
        <taxon>Hyphomicrobiales</taxon>
        <taxon>Rhizobiaceae</taxon>
        <taxon>Rhizobium/Agrobacterium group</taxon>
        <taxon>Neorhizobium</taxon>
    </lineage>
</organism>
<dbReference type="InterPro" id="IPR000835">
    <property type="entry name" value="HTH_MarR-typ"/>
</dbReference>
<name>A0ABT0IUH3_9HYPH</name>
<dbReference type="InterPro" id="IPR023187">
    <property type="entry name" value="Tscrpt_reg_MarR-type_CS"/>
</dbReference>
<dbReference type="Gene3D" id="1.10.10.10">
    <property type="entry name" value="Winged helix-like DNA-binding domain superfamily/Winged helix DNA-binding domain"/>
    <property type="match status" value="1"/>
</dbReference>